<keyword evidence="2" id="KW-1133">Transmembrane helix</keyword>
<dbReference type="Proteomes" id="UP000198507">
    <property type="component" value="Unassembled WGS sequence"/>
</dbReference>
<dbReference type="AlphaFoldDB" id="A0A1H9YEM7"/>
<feature type="region of interest" description="Disordered" evidence="1">
    <location>
        <begin position="171"/>
        <end position="194"/>
    </location>
</feature>
<gene>
    <name evidence="3" type="ORF">SAMN04488546_0066</name>
</gene>
<evidence type="ECO:0000313" key="4">
    <source>
        <dbReference type="Proteomes" id="UP000198507"/>
    </source>
</evidence>
<dbReference type="EMBL" id="FOIE01000001">
    <property type="protein sequence ID" value="SES67398.1"/>
    <property type="molecule type" value="Genomic_DNA"/>
</dbReference>
<keyword evidence="2" id="KW-0472">Membrane</keyword>
<proteinExistence type="predicted"/>
<sequence>MRTVVVGALVGLTWSASLRGWMVNLAGDESTFTWTGTFLCLLLPGAIVGGLLGRALDLQRAGRQPRWLTLAPFIFPLGPLMIPGALGHLFKTGEGSASIIMVLLAMLAGRSLSGRGRLVARVPAGIIGFALVPLLLSSARTPQETWAATLFASLFVVLALACSVPMRAVNPSGHPVAEHPTQSTSTRTVDRRQA</sequence>
<reference evidence="4" key="1">
    <citation type="submission" date="2016-10" db="EMBL/GenBank/DDBJ databases">
        <authorList>
            <person name="Varghese N."/>
            <person name="Submissions S."/>
        </authorList>
    </citation>
    <scope>NUCLEOTIDE SEQUENCE [LARGE SCALE GENOMIC DNA]</scope>
    <source>
        <strain evidence="4">DSM 44209</strain>
    </source>
</reference>
<feature type="transmembrane region" description="Helical" evidence="2">
    <location>
        <begin position="95"/>
        <end position="112"/>
    </location>
</feature>
<keyword evidence="2" id="KW-0812">Transmembrane</keyword>
<evidence type="ECO:0000256" key="1">
    <source>
        <dbReference type="SAM" id="MobiDB-lite"/>
    </source>
</evidence>
<organism evidence="3 4">
    <name type="scientific">Geodermatophilus poikilotrophus</name>
    <dbReference type="NCBI Taxonomy" id="1333667"/>
    <lineage>
        <taxon>Bacteria</taxon>
        <taxon>Bacillati</taxon>
        <taxon>Actinomycetota</taxon>
        <taxon>Actinomycetes</taxon>
        <taxon>Geodermatophilales</taxon>
        <taxon>Geodermatophilaceae</taxon>
        <taxon>Geodermatophilus</taxon>
    </lineage>
</organism>
<name>A0A1H9YEM7_9ACTN</name>
<feature type="transmembrane region" description="Helical" evidence="2">
    <location>
        <begin position="119"/>
        <end position="139"/>
    </location>
</feature>
<protein>
    <submittedName>
        <fullName evidence="3">Uncharacterized protein</fullName>
    </submittedName>
</protein>
<feature type="transmembrane region" description="Helical" evidence="2">
    <location>
        <begin position="31"/>
        <end position="55"/>
    </location>
</feature>
<feature type="transmembrane region" description="Helical" evidence="2">
    <location>
        <begin position="67"/>
        <end position="89"/>
    </location>
</feature>
<feature type="transmembrane region" description="Helical" evidence="2">
    <location>
        <begin position="145"/>
        <end position="164"/>
    </location>
</feature>
<keyword evidence="4" id="KW-1185">Reference proteome</keyword>
<evidence type="ECO:0000256" key="2">
    <source>
        <dbReference type="SAM" id="Phobius"/>
    </source>
</evidence>
<accession>A0A1H9YEM7</accession>
<evidence type="ECO:0000313" key="3">
    <source>
        <dbReference type="EMBL" id="SES67398.1"/>
    </source>
</evidence>